<dbReference type="PATRIC" id="fig|1263868.3.peg.6061"/>
<evidence type="ECO:0000313" key="1">
    <source>
        <dbReference type="EMBL" id="EMI23743.1"/>
    </source>
</evidence>
<dbReference type="Proteomes" id="UP000011996">
    <property type="component" value="Unassembled WGS sequence"/>
</dbReference>
<organism evidence="1 2">
    <name type="scientific">Rhodopirellula europaea SH398</name>
    <dbReference type="NCBI Taxonomy" id="1263868"/>
    <lineage>
        <taxon>Bacteria</taxon>
        <taxon>Pseudomonadati</taxon>
        <taxon>Planctomycetota</taxon>
        <taxon>Planctomycetia</taxon>
        <taxon>Pirellulales</taxon>
        <taxon>Pirellulaceae</taxon>
        <taxon>Rhodopirellula</taxon>
    </lineage>
</organism>
<comment type="caution">
    <text evidence="1">The sequence shown here is derived from an EMBL/GenBank/DDBJ whole genome shotgun (WGS) entry which is preliminary data.</text>
</comment>
<gene>
    <name evidence="1" type="ORF">RESH_05589</name>
</gene>
<protein>
    <submittedName>
        <fullName evidence="1">Uncharacterized protein</fullName>
    </submittedName>
</protein>
<proteinExistence type="predicted"/>
<reference evidence="1 2" key="1">
    <citation type="journal article" date="2013" name="Mar. Genomics">
        <title>Expression of sulfatases in Rhodopirellula baltica and the diversity of sulfatases in the genus Rhodopirellula.</title>
        <authorList>
            <person name="Wegner C.E."/>
            <person name="Richter-Heitmann T."/>
            <person name="Klindworth A."/>
            <person name="Klockow C."/>
            <person name="Richter M."/>
            <person name="Achstetter T."/>
            <person name="Glockner F.O."/>
            <person name="Harder J."/>
        </authorList>
    </citation>
    <scope>NUCLEOTIDE SEQUENCE [LARGE SCALE GENOMIC DNA]</scope>
    <source>
        <strain evidence="1 2">SH398</strain>
    </source>
</reference>
<dbReference type="AlphaFoldDB" id="M5RWL9"/>
<sequence>MGGSQRVISRMARCEIGSQMKSSEADSPRGLRCLAYAAGYES</sequence>
<evidence type="ECO:0000313" key="2">
    <source>
        <dbReference type="Proteomes" id="UP000011996"/>
    </source>
</evidence>
<name>M5RWL9_9BACT</name>
<accession>M5RWL9</accession>
<dbReference type="EMBL" id="ANOF01000184">
    <property type="protein sequence ID" value="EMI23743.1"/>
    <property type="molecule type" value="Genomic_DNA"/>
</dbReference>